<dbReference type="SUPFAM" id="SSF53850">
    <property type="entry name" value="Periplasmic binding protein-like II"/>
    <property type="match status" value="1"/>
</dbReference>
<reference evidence="4 5" key="1">
    <citation type="submission" date="2014-11" db="EMBL/GenBank/DDBJ databases">
        <title>Comparative genomics of Methylobacterium species.</title>
        <authorList>
            <person name="Chaudhry V."/>
            <person name="Patil P.B."/>
        </authorList>
    </citation>
    <scope>NUCLEOTIDE SEQUENCE [LARGE SCALE GENOMIC DNA]</scope>
    <source>
        <strain evidence="4 5">SE3.6</strain>
    </source>
</reference>
<evidence type="ECO:0000256" key="2">
    <source>
        <dbReference type="ARBA" id="ARBA00008520"/>
    </source>
</evidence>
<evidence type="ECO:0000313" key="5">
    <source>
        <dbReference type="Proteomes" id="UP000036471"/>
    </source>
</evidence>
<dbReference type="PANTHER" id="PTHR43649:SF12">
    <property type="entry name" value="DIACETYLCHITOBIOSE BINDING PROTEIN DASA"/>
    <property type="match status" value="1"/>
</dbReference>
<evidence type="ECO:0000256" key="1">
    <source>
        <dbReference type="ARBA" id="ARBA00004418"/>
    </source>
</evidence>
<comment type="similarity">
    <text evidence="2">Belongs to the bacterial solute-binding protein 1 family.</text>
</comment>
<gene>
    <name evidence="4" type="ORF">QR79_30935</name>
</gene>
<dbReference type="Pfam" id="PF01547">
    <property type="entry name" value="SBP_bac_1"/>
    <property type="match status" value="1"/>
</dbReference>
<comment type="caution">
    <text evidence="4">The sequence shown here is derived from an EMBL/GenBank/DDBJ whole genome shotgun (WGS) entry which is preliminary data.</text>
</comment>
<dbReference type="Proteomes" id="UP000036471">
    <property type="component" value="Unassembled WGS sequence"/>
</dbReference>
<evidence type="ECO:0000256" key="3">
    <source>
        <dbReference type="ARBA" id="ARBA00022764"/>
    </source>
</evidence>
<evidence type="ECO:0000313" key="4">
    <source>
        <dbReference type="EMBL" id="KMO10560.1"/>
    </source>
</evidence>
<proteinExistence type="inferred from homology"/>
<accession>A0ABR5GNW0</accession>
<dbReference type="InterPro" id="IPR050490">
    <property type="entry name" value="Bact_solute-bd_prot1"/>
</dbReference>
<keyword evidence="5" id="KW-1185">Reference proteome</keyword>
<protein>
    <submittedName>
        <fullName evidence="4">Sugar ABC transporter substrate-binding protein</fullName>
    </submittedName>
</protein>
<dbReference type="Gene3D" id="3.40.190.10">
    <property type="entry name" value="Periplasmic binding protein-like II"/>
    <property type="match status" value="2"/>
</dbReference>
<dbReference type="PANTHER" id="PTHR43649">
    <property type="entry name" value="ARABINOSE-BINDING PROTEIN-RELATED"/>
    <property type="match status" value="1"/>
</dbReference>
<dbReference type="EMBL" id="JTHG01000450">
    <property type="protein sequence ID" value="KMO10560.1"/>
    <property type="molecule type" value="Genomic_DNA"/>
</dbReference>
<comment type="subcellular location">
    <subcellularLocation>
        <location evidence="1">Periplasm</location>
    </subcellularLocation>
</comment>
<name>A0ABR5GNW0_9HYPH</name>
<organism evidence="4 5">
    <name type="scientific">Methylobacterium indicum</name>
    <dbReference type="NCBI Taxonomy" id="1775910"/>
    <lineage>
        <taxon>Bacteria</taxon>
        <taxon>Pseudomonadati</taxon>
        <taxon>Pseudomonadota</taxon>
        <taxon>Alphaproteobacteria</taxon>
        <taxon>Hyphomicrobiales</taxon>
        <taxon>Methylobacteriaceae</taxon>
        <taxon>Methylobacterium</taxon>
    </lineage>
</organism>
<dbReference type="CDD" id="cd13585">
    <property type="entry name" value="PBP2_TMBP_like"/>
    <property type="match status" value="1"/>
</dbReference>
<keyword evidence="3" id="KW-0574">Periplasm</keyword>
<dbReference type="InterPro" id="IPR006059">
    <property type="entry name" value="SBP"/>
</dbReference>
<sequence>MAHKAVPLGENGATGGYDVRRMQPLVLAAALVAGTPALAESTLTIATVNNGDMVVMQKLSPAFEKAHPDIKLRWVVLEENVLRQRVTTDIATKAGQFDVLTIGNYEVPIWARQNWLEPMDGLPADYDANDLLKTVRDGVSRDGKLYALPFYGESAMTYYRKDLFDKAGLTMPEAPTYDEIKGFAAKLTDKASQTYGICLRGKPGWGENMAYVTSLVNTFGGQWFGEGWKTTIDTPEWKNALTYYTDVLKNYGPPGATSNGFNENLALFASGRCAMWIDSTVAAGLLYDPKQSQVADKVAFAPMPTGSFKGGPTWLWSWNLGIPASSKQKEAAKTFVAWATSKAYVERVAKENGWVAVPPGTRESTYKSPDYQKAAPFAGFVLKAIDSANPNGQTRNPRPYTGAQFVAIPEFQGIGTQVGQTVAATLTGQQTIDAALKAAQSATERTMRQAGYPK</sequence>